<keyword evidence="2" id="KW-0472">Membrane</keyword>
<accession>A0A0F9TJN5</accession>
<dbReference type="AlphaFoldDB" id="A0A0F9TJN5"/>
<evidence type="ECO:0000313" key="3">
    <source>
        <dbReference type="EMBL" id="KKN41653.1"/>
    </source>
</evidence>
<protein>
    <submittedName>
        <fullName evidence="3">Uncharacterized protein</fullName>
    </submittedName>
</protein>
<feature type="transmembrane region" description="Helical" evidence="2">
    <location>
        <begin position="472"/>
        <end position="495"/>
    </location>
</feature>
<feature type="region of interest" description="Disordered" evidence="1">
    <location>
        <begin position="394"/>
        <end position="413"/>
    </location>
</feature>
<sequence length="515" mass="55357">MFPVRVALGTTYLVANGFITATGLDTRVEVGGVDQPHLLADDKLLFAYPVPGGTSQDLDFTTGNAALVNYDITLGFGGYITMADAAALEPGDDFQFDNSGFVDTGAGTNKNILFKRGAYWSRISAAGTVTSSIMGAFTWTVPTGAVDGGGTWNNEANAWDNNTATFSDSDAFSGAGVWSDYLELTHASLWTDRIRYWVTVGDVSVNVLDLDAFYSGGWNDVFQGAFATGAYETQTMANWQQVTALRIRFQDSDGGAQVANIHEAHFAEDAAQVTVTQAALTSGEAIVRTLADTVNLELYIDGALQDTAALGGASVPDNNEDWTIGETNVLPYADYYQHTVGGTLIVWYQPNDIIATTVMPDREGAAQNGVITWGTNPGTVAVTIGSLVATDEPVPSTVGRTTTPDAAGEINQPSNMFPTDVEMEVTDSFLYPFINTFATMSNTPIQLMWWFLYAITMMVAMALTYKYLKHLFLAGFAALIVTGFFVAMGAVPWWLFIPDILFILGAATMERSPSL</sequence>
<comment type="caution">
    <text evidence="3">The sequence shown here is derived from an EMBL/GenBank/DDBJ whole genome shotgun (WGS) entry which is preliminary data.</text>
</comment>
<organism evidence="3">
    <name type="scientific">marine sediment metagenome</name>
    <dbReference type="NCBI Taxonomy" id="412755"/>
    <lineage>
        <taxon>unclassified sequences</taxon>
        <taxon>metagenomes</taxon>
        <taxon>ecological metagenomes</taxon>
    </lineage>
</organism>
<proteinExistence type="predicted"/>
<feature type="transmembrane region" description="Helical" evidence="2">
    <location>
        <begin position="447"/>
        <end position="465"/>
    </location>
</feature>
<reference evidence="3" key="1">
    <citation type="journal article" date="2015" name="Nature">
        <title>Complex archaea that bridge the gap between prokaryotes and eukaryotes.</title>
        <authorList>
            <person name="Spang A."/>
            <person name="Saw J.H."/>
            <person name="Jorgensen S.L."/>
            <person name="Zaremba-Niedzwiedzka K."/>
            <person name="Martijn J."/>
            <person name="Lind A.E."/>
            <person name="van Eijk R."/>
            <person name="Schleper C."/>
            <person name="Guy L."/>
            <person name="Ettema T.J."/>
        </authorList>
    </citation>
    <scope>NUCLEOTIDE SEQUENCE</scope>
</reference>
<evidence type="ECO:0000256" key="2">
    <source>
        <dbReference type="SAM" id="Phobius"/>
    </source>
</evidence>
<keyword evidence="2" id="KW-1133">Transmembrane helix</keyword>
<dbReference type="EMBL" id="LAZR01001635">
    <property type="protein sequence ID" value="KKN41653.1"/>
    <property type="molecule type" value="Genomic_DNA"/>
</dbReference>
<name>A0A0F9TJN5_9ZZZZ</name>
<keyword evidence="2" id="KW-0812">Transmembrane</keyword>
<evidence type="ECO:0000256" key="1">
    <source>
        <dbReference type="SAM" id="MobiDB-lite"/>
    </source>
</evidence>
<gene>
    <name evidence="3" type="ORF">LCGC14_0721280</name>
</gene>